<accession>A0A4Y3KNX8</accession>
<dbReference type="GO" id="GO:0005975">
    <property type="term" value="P:carbohydrate metabolic process"/>
    <property type="evidence" value="ECO:0007669"/>
    <property type="project" value="InterPro"/>
</dbReference>
<name>A0A4Y3KNX8_9CELL</name>
<dbReference type="AlphaFoldDB" id="A0A4Y3KNX8"/>
<dbReference type="InterPro" id="IPR008928">
    <property type="entry name" value="6-hairpin_glycosidase_sf"/>
</dbReference>
<organism evidence="1 2">
    <name type="scientific">Cellulomonas gelida</name>
    <dbReference type="NCBI Taxonomy" id="1712"/>
    <lineage>
        <taxon>Bacteria</taxon>
        <taxon>Bacillati</taxon>
        <taxon>Actinomycetota</taxon>
        <taxon>Actinomycetes</taxon>
        <taxon>Micrococcales</taxon>
        <taxon>Cellulomonadaceae</taxon>
        <taxon>Cellulomonas</taxon>
    </lineage>
</organism>
<dbReference type="PANTHER" id="PTHR31616">
    <property type="entry name" value="TREHALASE"/>
    <property type="match status" value="1"/>
</dbReference>
<dbReference type="RefSeq" id="WP_229747286.1">
    <property type="nucleotide sequence ID" value="NZ_BJLQ01000042.1"/>
</dbReference>
<dbReference type="PANTHER" id="PTHR31616:SF0">
    <property type="entry name" value="GLUCAN 1,4-ALPHA-GLUCOSIDASE"/>
    <property type="match status" value="1"/>
</dbReference>
<evidence type="ECO:0000313" key="1">
    <source>
        <dbReference type="EMBL" id="GEA85657.1"/>
    </source>
</evidence>
<reference evidence="1 2" key="1">
    <citation type="submission" date="2019-06" db="EMBL/GenBank/DDBJ databases">
        <title>Whole genome shotgun sequence of Cellulomonas gelida NBRC 3748.</title>
        <authorList>
            <person name="Hosoyama A."/>
            <person name="Uohara A."/>
            <person name="Ohji S."/>
            <person name="Ichikawa N."/>
        </authorList>
    </citation>
    <scope>NUCLEOTIDE SEQUENCE [LARGE SCALE GENOMIC DNA]</scope>
    <source>
        <strain evidence="1 2">NBRC 3748</strain>
    </source>
</reference>
<dbReference type="GO" id="GO:0004553">
    <property type="term" value="F:hydrolase activity, hydrolyzing O-glycosyl compounds"/>
    <property type="evidence" value="ECO:0007669"/>
    <property type="project" value="TreeGrafter"/>
</dbReference>
<gene>
    <name evidence="1" type="ORF">CGE01nite_29080</name>
</gene>
<comment type="caution">
    <text evidence="1">The sequence shown here is derived from an EMBL/GenBank/DDBJ whole genome shotgun (WGS) entry which is preliminary data.</text>
</comment>
<sequence>MPGDDARTTGRRRASRAVGPALLAVGAILAAVLPVGVQVGAARPAAAADAPAAGAPTTPYAVLPLFQEGVAIGPDGAVVAVPAGTRPAFLDGTRVLDPELTNFGAVLDGGEVEHGTREAHRLADAQLAWLAAGSVPGAGGPFEDLSRTALLDLHTLLLPGGAMVAGWEDRWRYVWPRDAAFVAVAFARTGHVDDALEVLDFLARAQHDDGGFEARYLPDGSGPPDDRTAQTDGQGWAMWAAGLVLAELPPGPVRTVVAARLAPLVARAVDGTTSLLTTTGLPPASPDYWERDEDELTLGTVAPLVAGLEQAVTVLAEAGDVERAERARASALTVRTATVETFGAAGFTRYADGADHDAAAAFVLAPFWQRPATGGRAAWLASAEAMRRPVGLAPAGEWRQDGVTWTPQTSLYAWVAAEQGDHARTLELLSAIDSHRTLTGSVPEKVLADGRPAAVAPLTWSAACALLALDALDP</sequence>
<evidence type="ECO:0000313" key="2">
    <source>
        <dbReference type="Proteomes" id="UP000320461"/>
    </source>
</evidence>
<dbReference type="InterPro" id="IPR012341">
    <property type="entry name" value="6hp_glycosidase-like_sf"/>
</dbReference>
<protein>
    <recommendedName>
        <fullName evidence="3">Glycoside hydrolase family 15</fullName>
    </recommendedName>
</protein>
<dbReference type="Proteomes" id="UP000320461">
    <property type="component" value="Unassembled WGS sequence"/>
</dbReference>
<evidence type="ECO:0008006" key="3">
    <source>
        <dbReference type="Google" id="ProtNLM"/>
    </source>
</evidence>
<proteinExistence type="predicted"/>
<dbReference type="EMBL" id="BJLQ01000042">
    <property type="protein sequence ID" value="GEA85657.1"/>
    <property type="molecule type" value="Genomic_DNA"/>
</dbReference>
<dbReference type="SUPFAM" id="SSF48208">
    <property type="entry name" value="Six-hairpin glycosidases"/>
    <property type="match status" value="1"/>
</dbReference>
<keyword evidence="2" id="KW-1185">Reference proteome</keyword>
<dbReference type="Gene3D" id="1.50.10.10">
    <property type="match status" value="1"/>
</dbReference>